<reference evidence="11 13" key="2">
    <citation type="submission" date="2016-06" db="EMBL/GenBank/DDBJ databases">
        <title>Genome sequence of Oerskovia enterophila DSM 43852.</title>
        <authorList>
            <person name="Poehlein A."/>
            <person name="Jag V."/>
            <person name="Bengelsdorf F.R."/>
            <person name="Daniel R."/>
            <person name="Duerre P."/>
        </authorList>
    </citation>
    <scope>NUCLEOTIDE SEQUENCE [LARGE SCALE GENOMIC DNA]</scope>
    <source>
        <strain evidence="11 13">DSM 43852</strain>
    </source>
</reference>
<feature type="compositionally biased region" description="Acidic residues" evidence="8">
    <location>
        <begin position="226"/>
        <end position="237"/>
    </location>
</feature>
<dbReference type="GO" id="GO:0005737">
    <property type="term" value="C:cytoplasm"/>
    <property type="evidence" value="ECO:0007669"/>
    <property type="project" value="UniProtKB-SubCell"/>
</dbReference>
<feature type="region of interest" description="Disordered" evidence="8">
    <location>
        <begin position="218"/>
        <end position="237"/>
    </location>
</feature>
<dbReference type="GO" id="GO:0003700">
    <property type="term" value="F:DNA-binding transcription factor activity"/>
    <property type="evidence" value="ECO:0007669"/>
    <property type="project" value="UniProtKB-UniRule"/>
</dbReference>
<name>A0A161YIZ2_9CELL</name>
<accession>A0A161YIZ2</accession>
<evidence type="ECO:0000313" key="13">
    <source>
        <dbReference type="Proteomes" id="UP000093412"/>
    </source>
</evidence>
<evidence type="ECO:0000256" key="6">
    <source>
        <dbReference type="ARBA" id="ARBA00023163"/>
    </source>
</evidence>
<dbReference type="GO" id="GO:0045892">
    <property type="term" value="P:negative regulation of DNA-templated transcription"/>
    <property type="evidence" value="ECO:0007669"/>
    <property type="project" value="InterPro"/>
</dbReference>
<dbReference type="PANTHER" id="PTHR35786">
    <property type="entry name" value="REDOX-SENSING TRANSCRIPTIONAL REPRESSOR REX"/>
    <property type="match status" value="1"/>
</dbReference>
<dbReference type="SUPFAM" id="SSF46785">
    <property type="entry name" value="Winged helix' DNA-binding domain"/>
    <property type="match status" value="1"/>
</dbReference>
<evidence type="ECO:0000313" key="10">
    <source>
        <dbReference type="EMBL" id="KZM36258.1"/>
    </source>
</evidence>
<keyword evidence="1 7" id="KW-0963">Cytoplasm</keyword>
<comment type="subunit">
    <text evidence="7">Homodimer.</text>
</comment>
<gene>
    <name evidence="7 10" type="primary">rex</name>
    <name evidence="11" type="ORF">OERS_02830</name>
    <name evidence="10" type="ORF">OJAG_10480</name>
</gene>
<keyword evidence="4 7" id="KW-0520">NAD</keyword>
<keyword evidence="6 7" id="KW-0804">Transcription</keyword>
<dbReference type="SMART" id="SM00881">
    <property type="entry name" value="CoA_binding"/>
    <property type="match status" value="1"/>
</dbReference>
<dbReference type="InterPro" id="IPR058236">
    <property type="entry name" value="Rex_actinobacterial-type"/>
</dbReference>
<protein>
    <recommendedName>
        <fullName evidence="7">Redox-sensing transcriptional repressor Rex</fullName>
    </recommendedName>
</protein>
<evidence type="ECO:0000256" key="5">
    <source>
        <dbReference type="ARBA" id="ARBA00023125"/>
    </source>
</evidence>
<dbReference type="Proteomes" id="UP000076447">
    <property type="component" value="Unassembled WGS sequence"/>
</dbReference>
<dbReference type="PANTHER" id="PTHR35786:SF1">
    <property type="entry name" value="REDOX-SENSING TRANSCRIPTIONAL REPRESSOR REX 1"/>
    <property type="match status" value="1"/>
</dbReference>
<feature type="binding site" evidence="7">
    <location>
        <begin position="97"/>
        <end position="102"/>
    </location>
    <ligand>
        <name>NAD(+)</name>
        <dbReference type="ChEBI" id="CHEBI:57540"/>
    </ligand>
</feature>
<dbReference type="Gene3D" id="3.40.50.720">
    <property type="entry name" value="NAD(P)-binding Rossmann-like Domain"/>
    <property type="match status" value="1"/>
</dbReference>
<dbReference type="GO" id="GO:0051775">
    <property type="term" value="P:response to redox state"/>
    <property type="evidence" value="ECO:0007669"/>
    <property type="project" value="InterPro"/>
</dbReference>
<dbReference type="EMBL" id="MAQA01000002">
    <property type="protein sequence ID" value="OCI33029.1"/>
    <property type="molecule type" value="Genomic_DNA"/>
</dbReference>
<dbReference type="NCBIfam" id="NF003996">
    <property type="entry name" value="PRK05472.2-5"/>
    <property type="match status" value="1"/>
</dbReference>
<feature type="domain" description="CoA-binding" evidence="9">
    <location>
        <begin position="86"/>
        <end position="187"/>
    </location>
</feature>
<dbReference type="STRING" id="43678.OJAG_10480"/>
<keyword evidence="5 7" id="KW-0238">DNA-binding</keyword>
<dbReference type="Pfam" id="PF06971">
    <property type="entry name" value="Put_DNA-bind_N"/>
    <property type="match status" value="1"/>
</dbReference>
<evidence type="ECO:0000256" key="1">
    <source>
        <dbReference type="ARBA" id="ARBA00022490"/>
    </source>
</evidence>
<comment type="function">
    <text evidence="7">Modulates transcription in response to changes in cellular NADH/NAD(+) redox state.</text>
</comment>
<dbReference type="NCBIfam" id="NF003994">
    <property type="entry name" value="PRK05472.2-3"/>
    <property type="match status" value="1"/>
</dbReference>
<evidence type="ECO:0000256" key="7">
    <source>
        <dbReference type="HAMAP-Rule" id="MF_01131"/>
    </source>
</evidence>
<feature type="DNA-binding region" description="H-T-H motif" evidence="7">
    <location>
        <begin position="23"/>
        <end position="62"/>
    </location>
</feature>
<dbReference type="InterPro" id="IPR036388">
    <property type="entry name" value="WH-like_DNA-bd_sf"/>
</dbReference>
<dbReference type="NCBIfam" id="NF003995">
    <property type="entry name" value="PRK05472.2-4"/>
    <property type="match status" value="1"/>
</dbReference>
<reference evidence="10 12" key="1">
    <citation type="submission" date="2016-01" db="EMBL/GenBank/DDBJ databases">
        <title>Genome sequence of Oerskovia enterophila VJag, an agar and cellulose degrading bacterium.</title>
        <authorList>
            <person name="Poehlein A."/>
            <person name="Jag V."/>
            <person name="Bengelsdorf F."/>
            <person name="Duerre P."/>
            <person name="Daniel R."/>
        </authorList>
    </citation>
    <scope>NUCLEOTIDE SEQUENCE [LARGE SCALE GENOMIC DNA]</scope>
    <source>
        <strain evidence="10 12">VJag</strain>
    </source>
</reference>
<evidence type="ECO:0000256" key="4">
    <source>
        <dbReference type="ARBA" id="ARBA00023027"/>
    </source>
</evidence>
<dbReference type="Proteomes" id="UP000093412">
    <property type="component" value="Unassembled WGS sequence"/>
</dbReference>
<comment type="similarity">
    <text evidence="7">Belongs to the transcriptional regulatory Rex family.</text>
</comment>
<proteinExistence type="inferred from homology"/>
<sequence>MVRVAETLGDTGIPGATVTRLPAYLRALRDLEGRGVETTSSTELAELAGVGSAQLRKDLSFLGSYGTRGVGYVVDSLATYITSALGVTDEHRIAIIGIGSLGHALANYSGYGTRGFEVAALLDASPSVVGTEAAGLVVEHVDALEEVIARENVTIVVLATPAHVAQDVAERVVEAGVREILNFAPRALQLPDDVIVRSVDVGSELQILAFHAQARALANRPSGEPGADEDDDEGAGA</sequence>
<comment type="subcellular location">
    <subcellularLocation>
        <location evidence="7">Cytoplasm</location>
    </subcellularLocation>
</comment>
<dbReference type="AlphaFoldDB" id="A0A161YIZ2"/>
<dbReference type="Pfam" id="PF02629">
    <property type="entry name" value="CoA_binding"/>
    <property type="match status" value="1"/>
</dbReference>
<evidence type="ECO:0000259" key="9">
    <source>
        <dbReference type="SMART" id="SM00881"/>
    </source>
</evidence>
<dbReference type="EMBL" id="LRIE01000056">
    <property type="protein sequence ID" value="KZM36258.1"/>
    <property type="molecule type" value="Genomic_DNA"/>
</dbReference>
<dbReference type="InterPro" id="IPR009718">
    <property type="entry name" value="Rex_DNA-bd_C_dom"/>
</dbReference>
<evidence type="ECO:0000256" key="8">
    <source>
        <dbReference type="SAM" id="MobiDB-lite"/>
    </source>
</evidence>
<dbReference type="SUPFAM" id="SSF51735">
    <property type="entry name" value="NAD(P)-binding Rossmann-fold domains"/>
    <property type="match status" value="1"/>
</dbReference>
<evidence type="ECO:0000313" key="11">
    <source>
        <dbReference type="EMBL" id="OCI33029.1"/>
    </source>
</evidence>
<comment type="caution">
    <text evidence="10">The sequence shown here is derived from an EMBL/GenBank/DDBJ whole genome shotgun (WGS) entry which is preliminary data.</text>
</comment>
<dbReference type="HAMAP" id="MF_01131">
    <property type="entry name" value="Rex"/>
    <property type="match status" value="1"/>
</dbReference>
<dbReference type="GO" id="GO:0003677">
    <property type="term" value="F:DNA binding"/>
    <property type="evidence" value="ECO:0007669"/>
    <property type="project" value="UniProtKB-UniRule"/>
</dbReference>
<dbReference type="NCBIfam" id="NF003993">
    <property type="entry name" value="PRK05472.2-2"/>
    <property type="match status" value="1"/>
</dbReference>
<keyword evidence="2 7" id="KW-0678">Repressor</keyword>
<dbReference type="PATRIC" id="fig|43678.3.peg.1097"/>
<dbReference type="InterPro" id="IPR036390">
    <property type="entry name" value="WH_DNA-bd_sf"/>
</dbReference>
<evidence type="ECO:0000256" key="3">
    <source>
        <dbReference type="ARBA" id="ARBA00023015"/>
    </source>
</evidence>
<dbReference type="InterPro" id="IPR036291">
    <property type="entry name" value="NAD(P)-bd_dom_sf"/>
</dbReference>
<organism evidence="10 12">
    <name type="scientific">Oerskovia enterophila</name>
    <dbReference type="NCBI Taxonomy" id="43678"/>
    <lineage>
        <taxon>Bacteria</taxon>
        <taxon>Bacillati</taxon>
        <taxon>Actinomycetota</taxon>
        <taxon>Actinomycetes</taxon>
        <taxon>Micrococcales</taxon>
        <taxon>Cellulomonadaceae</taxon>
        <taxon>Oerskovia</taxon>
    </lineage>
</organism>
<keyword evidence="13" id="KW-1185">Reference proteome</keyword>
<keyword evidence="3 7" id="KW-0805">Transcription regulation</keyword>
<dbReference type="NCBIfam" id="NF003992">
    <property type="entry name" value="PRK05472.2-1"/>
    <property type="match status" value="1"/>
</dbReference>
<dbReference type="Gene3D" id="1.10.10.10">
    <property type="entry name" value="Winged helix-like DNA-binding domain superfamily/Winged helix DNA-binding domain"/>
    <property type="match status" value="1"/>
</dbReference>
<evidence type="ECO:0000256" key="2">
    <source>
        <dbReference type="ARBA" id="ARBA00022491"/>
    </source>
</evidence>
<evidence type="ECO:0000313" key="12">
    <source>
        <dbReference type="Proteomes" id="UP000076447"/>
    </source>
</evidence>
<dbReference type="InterPro" id="IPR003781">
    <property type="entry name" value="CoA-bd"/>
</dbReference>
<dbReference type="InterPro" id="IPR022876">
    <property type="entry name" value="Tscrpt_rep_Rex"/>
</dbReference>